<reference evidence="1 2" key="1">
    <citation type="submission" date="2020-03" db="EMBL/GenBank/DDBJ databases">
        <title>Genomic Encyclopedia of Type Strains, Phase IV (KMG-IV): sequencing the most valuable type-strain genomes for metagenomic binning, comparative biology and taxonomic classification.</title>
        <authorList>
            <person name="Goeker M."/>
        </authorList>
    </citation>
    <scope>NUCLEOTIDE SEQUENCE [LARGE SCALE GENOMIC DNA]</scope>
    <source>
        <strain evidence="1 2">DSM 7225</strain>
    </source>
</reference>
<dbReference type="Pfam" id="PF02620">
    <property type="entry name" value="YceD"/>
    <property type="match status" value="1"/>
</dbReference>
<dbReference type="Proteomes" id="UP000531251">
    <property type="component" value="Unassembled WGS sequence"/>
</dbReference>
<comment type="caution">
    <text evidence="1">The sequence shown here is derived from an EMBL/GenBank/DDBJ whole genome shotgun (WGS) entry which is preliminary data.</text>
</comment>
<evidence type="ECO:0000313" key="1">
    <source>
        <dbReference type="EMBL" id="NJB95908.1"/>
    </source>
</evidence>
<dbReference type="InterPro" id="IPR003772">
    <property type="entry name" value="YceD"/>
</dbReference>
<dbReference type="EMBL" id="JAATJB010000001">
    <property type="protein sequence ID" value="NJB95908.1"/>
    <property type="molecule type" value="Genomic_DNA"/>
</dbReference>
<sequence length="175" mass="18937">MTDVEFSRPHRLDQIGAGESDVRITADEGERAALSTRFGLKAIEKLEAVYHLRRDAQGVVARGHLSARLTQACVVTGDPLPAKIEQDFAIRFVPEPTTTGEDEVELTEDECDTVFYAGGMIDLGEAAAETMALELDPYPRSPRAAEVLREAGVKSEEEAGPTKALAGLKDLLAKK</sequence>
<proteinExistence type="predicted"/>
<name>A0A7X5XVX2_9SPHN</name>
<protein>
    <submittedName>
        <fullName evidence="1">Uncharacterized metal-binding protein YceD (DUF177 family)</fullName>
    </submittedName>
</protein>
<accession>A0A7X5XVX2</accession>
<gene>
    <name evidence="1" type="ORF">GGR89_000200</name>
</gene>
<dbReference type="RefSeq" id="WP_125975445.1">
    <property type="nucleotide sequence ID" value="NZ_BAAADY010000008.1"/>
</dbReference>
<evidence type="ECO:0000313" key="2">
    <source>
        <dbReference type="Proteomes" id="UP000531251"/>
    </source>
</evidence>
<keyword evidence="2" id="KW-1185">Reference proteome</keyword>
<organism evidence="1 2">
    <name type="scientific">Sphingomonas trueperi</name>
    <dbReference type="NCBI Taxonomy" id="53317"/>
    <lineage>
        <taxon>Bacteria</taxon>
        <taxon>Pseudomonadati</taxon>
        <taxon>Pseudomonadota</taxon>
        <taxon>Alphaproteobacteria</taxon>
        <taxon>Sphingomonadales</taxon>
        <taxon>Sphingomonadaceae</taxon>
        <taxon>Sphingomonas</taxon>
    </lineage>
</organism>
<dbReference type="AlphaFoldDB" id="A0A7X5XVX2"/>